<dbReference type="Pfam" id="PF08488">
    <property type="entry name" value="WAK"/>
    <property type="match status" value="1"/>
</dbReference>
<accession>A0ABQ9NFD7</accession>
<gene>
    <name evidence="18" type="ORF">P3X46_001116</name>
</gene>
<evidence type="ECO:0000256" key="3">
    <source>
        <dbReference type="ARBA" id="ARBA00022679"/>
    </source>
</evidence>
<feature type="signal peptide" evidence="16">
    <location>
        <begin position="1"/>
        <end position="24"/>
    </location>
</feature>
<evidence type="ECO:0000256" key="16">
    <source>
        <dbReference type="SAM" id="SignalP"/>
    </source>
</evidence>
<dbReference type="PROSITE" id="PS01187">
    <property type="entry name" value="EGF_CA"/>
    <property type="match status" value="1"/>
</dbReference>
<evidence type="ECO:0000256" key="2">
    <source>
        <dbReference type="ARBA" id="ARBA00022527"/>
    </source>
</evidence>
<feature type="domain" description="Protein kinase" evidence="17">
    <location>
        <begin position="412"/>
        <end position="691"/>
    </location>
</feature>
<name>A0ABQ9NFD7_HEVBR</name>
<evidence type="ECO:0000256" key="10">
    <source>
        <dbReference type="ARBA" id="ARBA00023136"/>
    </source>
</evidence>
<evidence type="ECO:0000256" key="12">
    <source>
        <dbReference type="ARBA" id="ARBA00023180"/>
    </source>
</evidence>
<dbReference type="Proteomes" id="UP001174677">
    <property type="component" value="Chromosome 1"/>
</dbReference>
<dbReference type="SMART" id="SM00220">
    <property type="entry name" value="S_TKc"/>
    <property type="match status" value="1"/>
</dbReference>
<reference evidence="18" key="1">
    <citation type="journal article" date="2023" name="Plant Biotechnol. J.">
        <title>Chromosome-level wild Hevea brasiliensis genome provides new tools for genomic-assisted breeding and valuable loci to elevate rubber yield.</title>
        <authorList>
            <person name="Cheng H."/>
            <person name="Song X."/>
            <person name="Hu Y."/>
            <person name="Wu T."/>
            <person name="Yang Q."/>
            <person name="An Z."/>
            <person name="Feng S."/>
            <person name="Deng Z."/>
            <person name="Wu W."/>
            <person name="Zeng X."/>
            <person name="Tu M."/>
            <person name="Wang X."/>
            <person name="Huang H."/>
        </authorList>
    </citation>
    <scope>NUCLEOTIDE SEQUENCE</scope>
    <source>
        <strain evidence="18">MT/VB/25A 57/8</strain>
    </source>
</reference>
<keyword evidence="5 16" id="KW-0732">Signal</keyword>
<comment type="catalytic activity">
    <reaction evidence="14">
        <text>L-threonyl-[protein] + ATP = O-phospho-L-threonyl-[protein] + ADP + H(+)</text>
        <dbReference type="Rhea" id="RHEA:46608"/>
        <dbReference type="Rhea" id="RHEA-COMP:11060"/>
        <dbReference type="Rhea" id="RHEA-COMP:11605"/>
        <dbReference type="ChEBI" id="CHEBI:15378"/>
        <dbReference type="ChEBI" id="CHEBI:30013"/>
        <dbReference type="ChEBI" id="CHEBI:30616"/>
        <dbReference type="ChEBI" id="CHEBI:61977"/>
        <dbReference type="ChEBI" id="CHEBI:456216"/>
    </reaction>
</comment>
<dbReference type="SUPFAM" id="SSF56112">
    <property type="entry name" value="Protein kinase-like (PK-like)"/>
    <property type="match status" value="1"/>
</dbReference>
<evidence type="ECO:0000313" key="18">
    <source>
        <dbReference type="EMBL" id="KAJ9189865.1"/>
    </source>
</evidence>
<sequence length="745" mass="83554">MSVKLVSQVSLSLALLLTIQLAIAKGPIAKPSCTDHCGNIDIPYPFGMGEKDCYFNEWFEIECKESRAFISKIKMELLNISVEGWANVKSPIISSDCSDRESDLPFNLAGSPFFISDYNVFIAVGCNTRALMIDQSLQRLGCESTCLGHKKNVDWRQMLPNFIEEGSSGNYWIVNDYCNGTDCCHVTIPSSLQVFDPKFQAVSNQSTDGCKLAFLAGTYGRNSWRKKDPNVQFPMVLDWMLYSNRTESYNWIINSSLWSGNNSESESLACFPDGSSSINEAAVFWCYCRRGYEGNPYIRCTDLDECEDPKFRSHCKGITRCVNTSGSFKCVPDAKWIILLCTGGIIGVLVIVFGIQMLCKLMKKRRNIQLKKKFFERNGGLLLRQQLTSSDGSVKKTQIFTSKELEKATDRFNDNRILGQGGQGTVYKGMLADGRIVAVKMSKLVDEENLQEFINELVILSQINHRNVVRLLGCCLETEVPLLVYEFIPNGSLFQYLHDQSEEASLPWEMRVRIASEIAGALAYLHSAASIPVYHRDIKSTNILLDEKHRAKVSDFGTSRSIAIDQTHLTTHVHGTFGYLDPEYFQSSQFTDKSDVYSFGVVLVELLSGQKPIYLSSSQETMSLATNFILLMEESRLFDIIDARITEDCHDEEIVAVANLALRCLNLNGKKRPTMKEVTIELERILASPSYKLNVEQNTEKTENTEEAAEVIMLELDDVPTSITCDFSSVEAIALDLKPLISNGA</sequence>
<dbReference type="PROSITE" id="PS00108">
    <property type="entry name" value="PROTEIN_KINASE_ST"/>
    <property type="match status" value="1"/>
</dbReference>
<evidence type="ECO:0000256" key="14">
    <source>
        <dbReference type="ARBA" id="ARBA00047951"/>
    </source>
</evidence>
<keyword evidence="3" id="KW-0808">Transferase</keyword>
<keyword evidence="12" id="KW-0325">Glycoprotein</keyword>
<dbReference type="PANTHER" id="PTHR27005:SF280">
    <property type="entry name" value="WALL-ASSOCIATED RECEPTOR KINASE-LIKE 8"/>
    <property type="match status" value="1"/>
</dbReference>
<evidence type="ECO:0000313" key="19">
    <source>
        <dbReference type="Proteomes" id="UP001174677"/>
    </source>
</evidence>
<dbReference type="InterPro" id="IPR049883">
    <property type="entry name" value="NOTCH1_EGF-like"/>
</dbReference>
<keyword evidence="6" id="KW-0547">Nucleotide-binding</keyword>
<evidence type="ECO:0000256" key="15">
    <source>
        <dbReference type="SAM" id="Phobius"/>
    </source>
</evidence>
<dbReference type="PANTHER" id="PTHR27005">
    <property type="entry name" value="WALL-ASSOCIATED RECEPTOR KINASE-LIKE 21"/>
    <property type="match status" value="1"/>
</dbReference>
<dbReference type="EMBL" id="JARPOI010000001">
    <property type="protein sequence ID" value="KAJ9189865.1"/>
    <property type="molecule type" value="Genomic_DNA"/>
</dbReference>
<dbReference type="InterPro" id="IPR025287">
    <property type="entry name" value="WAK_GUB"/>
</dbReference>
<dbReference type="Gene3D" id="1.10.510.10">
    <property type="entry name" value="Transferase(Phosphotransferase) domain 1"/>
    <property type="match status" value="1"/>
</dbReference>
<evidence type="ECO:0000256" key="7">
    <source>
        <dbReference type="ARBA" id="ARBA00022777"/>
    </source>
</evidence>
<feature type="chain" id="PRO_5046739738" description="Protein kinase domain-containing protein" evidence="16">
    <location>
        <begin position="25"/>
        <end position="745"/>
    </location>
</feature>
<dbReference type="Gene3D" id="3.30.200.20">
    <property type="entry name" value="Phosphorylase Kinase, domain 1"/>
    <property type="match status" value="1"/>
</dbReference>
<comment type="subcellular location">
    <subcellularLocation>
        <location evidence="1">Membrane</location>
        <topology evidence="1">Single-pass type I membrane protein</topology>
    </subcellularLocation>
</comment>
<dbReference type="InterPro" id="IPR045274">
    <property type="entry name" value="WAK-like"/>
</dbReference>
<evidence type="ECO:0000256" key="8">
    <source>
        <dbReference type="ARBA" id="ARBA00022840"/>
    </source>
</evidence>
<comment type="caution">
    <text evidence="18">The sequence shown here is derived from an EMBL/GenBank/DDBJ whole genome shotgun (WGS) entry which is preliminary data.</text>
</comment>
<keyword evidence="7" id="KW-0418">Kinase</keyword>
<dbReference type="CDD" id="cd14066">
    <property type="entry name" value="STKc_IRAK"/>
    <property type="match status" value="1"/>
</dbReference>
<organism evidence="18 19">
    <name type="scientific">Hevea brasiliensis</name>
    <name type="common">Para rubber tree</name>
    <name type="synonym">Siphonia brasiliensis</name>
    <dbReference type="NCBI Taxonomy" id="3981"/>
    <lineage>
        <taxon>Eukaryota</taxon>
        <taxon>Viridiplantae</taxon>
        <taxon>Streptophyta</taxon>
        <taxon>Embryophyta</taxon>
        <taxon>Tracheophyta</taxon>
        <taxon>Spermatophyta</taxon>
        <taxon>Magnoliopsida</taxon>
        <taxon>eudicotyledons</taxon>
        <taxon>Gunneridae</taxon>
        <taxon>Pentapetalae</taxon>
        <taxon>rosids</taxon>
        <taxon>fabids</taxon>
        <taxon>Malpighiales</taxon>
        <taxon>Euphorbiaceae</taxon>
        <taxon>Crotonoideae</taxon>
        <taxon>Micrandreae</taxon>
        <taxon>Hevea</taxon>
    </lineage>
</organism>
<dbReference type="Pfam" id="PF00069">
    <property type="entry name" value="Pkinase"/>
    <property type="match status" value="1"/>
</dbReference>
<dbReference type="InterPro" id="IPR008271">
    <property type="entry name" value="Ser/Thr_kinase_AS"/>
</dbReference>
<dbReference type="PROSITE" id="PS50011">
    <property type="entry name" value="PROTEIN_KINASE_DOM"/>
    <property type="match status" value="1"/>
</dbReference>
<keyword evidence="4 15" id="KW-0812">Transmembrane</keyword>
<dbReference type="Gene3D" id="2.10.25.10">
    <property type="entry name" value="Laminin"/>
    <property type="match status" value="1"/>
</dbReference>
<dbReference type="Pfam" id="PF13947">
    <property type="entry name" value="GUB_WAK_bind"/>
    <property type="match status" value="1"/>
</dbReference>
<dbReference type="InterPro" id="IPR013695">
    <property type="entry name" value="WAK"/>
</dbReference>
<keyword evidence="8" id="KW-0067">ATP-binding</keyword>
<keyword evidence="10 15" id="KW-0472">Membrane</keyword>
<evidence type="ECO:0000259" key="17">
    <source>
        <dbReference type="PROSITE" id="PS50011"/>
    </source>
</evidence>
<evidence type="ECO:0000256" key="5">
    <source>
        <dbReference type="ARBA" id="ARBA00022729"/>
    </source>
</evidence>
<evidence type="ECO:0000256" key="6">
    <source>
        <dbReference type="ARBA" id="ARBA00022741"/>
    </source>
</evidence>
<evidence type="ECO:0000256" key="1">
    <source>
        <dbReference type="ARBA" id="ARBA00004479"/>
    </source>
</evidence>
<evidence type="ECO:0000256" key="11">
    <source>
        <dbReference type="ARBA" id="ARBA00023157"/>
    </source>
</evidence>
<keyword evidence="2" id="KW-0723">Serine/threonine-protein kinase</keyword>
<comment type="catalytic activity">
    <reaction evidence="13">
        <text>L-seryl-[protein] + ATP = O-phospho-L-seryl-[protein] + ADP + H(+)</text>
        <dbReference type="Rhea" id="RHEA:17989"/>
        <dbReference type="Rhea" id="RHEA-COMP:9863"/>
        <dbReference type="Rhea" id="RHEA-COMP:11604"/>
        <dbReference type="ChEBI" id="CHEBI:15378"/>
        <dbReference type="ChEBI" id="CHEBI:29999"/>
        <dbReference type="ChEBI" id="CHEBI:30616"/>
        <dbReference type="ChEBI" id="CHEBI:83421"/>
        <dbReference type="ChEBI" id="CHEBI:456216"/>
    </reaction>
</comment>
<dbReference type="InterPro" id="IPR000719">
    <property type="entry name" value="Prot_kinase_dom"/>
</dbReference>
<evidence type="ECO:0000256" key="9">
    <source>
        <dbReference type="ARBA" id="ARBA00022989"/>
    </source>
</evidence>
<dbReference type="Pfam" id="PF07645">
    <property type="entry name" value="EGF_CA"/>
    <property type="match status" value="1"/>
</dbReference>
<dbReference type="InterPro" id="IPR018097">
    <property type="entry name" value="EGF_Ca-bd_CS"/>
</dbReference>
<protein>
    <recommendedName>
        <fullName evidence="17">Protein kinase domain-containing protein</fullName>
    </recommendedName>
</protein>
<proteinExistence type="predicted"/>
<feature type="transmembrane region" description="Helical" evidence="15">
    <location>
        <begin position="336"/>
        <end position="359"/>
    </location>
</feature>
<dbReference type="InterPro" id="IPR011009">
    <property type="entry name" value="Kinase-like_dom_sf"/>
</dbReference>
<keyword evidence="11" id="KW-1015">Disulfide bond</keyword>
<keyword evidence="19" id="KW-1185">Reference proteome</keyword>
<keyword evidence="9 15" id="KW-1133">Transmembrane helix</keyword>
<evidence type="ECO:0000256" key="4">
    <source>
        <dbReference type="ARBA" id="ARBA00022692"/>
    </source>
</evidence>
<evidence type="ECO:0000256" key="13">
    <source>
        <dbReference type="ARBA" id="ARBA00047558"/>
    </source>
</evidence>